<sequence>MTQSANVDDPGAAGHTGEISRRFFLRAFAGSVAALSGACDGMTPVEEPAAEALSELTRATGGQLADLIRRKRVSSLEVVEAHLARIAKINPRLNAVVKLRADEARAEARAADKALASGKPLGPLHGVPMTIKDSIDTAGVVTTGGTAGRTNFVPKEDATVVRRLKEAGAILLGKSNTPEMTWSYETNNAVYGRTNNPYGLDLSPGGSSGGAGAIVAAGGSPFDVGSDTGGSIRVPSHFCGIAGLKPTAGRISRTGHIVPAEGLLQSFTVLGPMARSVDDLWLLFSVLAGPDWRDAALIPAPLGDPKHVQLRELRIAMHTDNGIAAPDAAVRQAVVDAAAALEAGGARVESKKPDALSDVLTIDADIFRADGGAWLRRLLDLAGTTDPGAEVDAALASEPLSSGELTAAVERLDAWRGRMLGFMKDVDAIVCPPCVLEALPHDAWVEHGVYAGFSYSFAYNMTGWPAVVVRAGTSSRGTPVGVQIIGRPFREDVVLALAGHIERELGGYRAPAI</sequence>
<evidence type="ECO:0000313" key="3">
    <source>
        <dbReference type="Proteomes" id="UP001217485"/>
    </source>
</evidence>
<gene>
    <name evidence="2" type="ORF">POL72_35230</name>
</gene>
<dbReference type="InterPro" id="IPR052739">
    <property type="entry name" value="FAAH2"/>
</dbReference>
<organism evidence="2 3">
    <name type="scientific">Sorangium atrum</name>
    <dbReference type="NCBI Taxonomy" id="2995308"/>
    <lineage>
        <taxon>Bacteria</taxon>
        <taxon>Pseudomonadati</taxon>
        <taxon>Myxococcota</taxon>
        <taxon>Polyangia</taxon>
        <taxon>Polyangiales</taxon>
        <taxon>Polyangiaceae</taxon>
        <taxon>Sorangium</taxon>
    </lineage>
</organism>
<dbReference type="InterPro" id="IPR036928">
    <property type="entry name" value="AS_sf"/>
</dbReference>
<dbReference type="InterPro" id="IPR006311">
    <property type="entry name" value="TAT_signal"/>
</dbReference>
<dbReference type="PANTHER" id="PTHR43372:SF4">
    <property type="entry name" value="FATTY-ACID AMIDE HYDROLASE 2"/>
    <property type="match status" value="1"/>
</dbReference>
<evidence type="ECO:0000313" key="2">
    <source>
        <dbReference type="EMBL" id="MDC0683035.1"/>
    </source>
</evidence>
<dbReference type="PROSITE" id="PS51318">
    <property type="entry name" value="TAT"/>
    <property type="match status" value="1"/>
</dbReference>
<dbReference type="InterPro" id="IPR023631">
    <property type="entry name" value="Amidase_dom"/>
</dbReference>
<dbReference type="PANTHER" id="PTHR43372">
    <property type="entry name" value="FATTY-ACID AMIDE HYDROLASE"/>
    <property type="match status" value="1"/>
</dbReference>
<evidence type="ECO:0000259" key="1">
    <source>
        <dbReference type="Pfam" id="PF01425"/>
    </source>
</evidence>
<name>A0ABT5CB45_9BACT</name>
<accession>A0ABT5CB45</accession>
<reference evidence="2 3" key="1">
    <citation type="submission" date="2023-01" db="EMBL/GenBank/DDBJ databases">
        <title>Minimal conservation of predation-associated metabolite biosynthetic gene clusters underscores biosynthetic potential of Myxococcota including descriptions for ten novel species: Archangium lansinium sp. nov., Myxococcus landrumus sp. nov., Nannocystis bai.</title>
        <authorList>
            <person name="Ahearne A."/>
            <person name="Stevens C."/>
            <person name="Dowd S."/>
        </authorList>
    </citation>
    <scope>NUCLEOTIDE SEQUENCE [LARGE SCALE GENOMIC DNA]</scope>
    <source>
        <strain evidence="2 3">WIWO2</strain>
    </source>
</reference>
<comment type="caution">
    <text evidence="2">The sequence shown here is derived from an EMBL/GenBank/DDBJ whole genome shotgun (WGS) entry which is preliminary data.</text>
</comment>
<dbReference type="Pfam" id="PF01425">
    <property type="entry name" value="Amidase"/>
    <property type="match status" value="1"/>
</dbReference>
<dbReference type="PIRSF" id="PIRSF001221">
    <property type="entry name" value="Amidase_fungi"/>
    <property type="match status" value="1"/>
</dbReference>
<dbReference type="EMBL" id="JAQNDK010000004">
    <property type="protein sequence ID" value="MDC0683035.1"/>
    <property type="molecule type" value="Genomic_DNA"/>
</dbReference>
<dbReference type="SUPFAM" id="SSF75304">
    <property type="entry name" value="Amidase signature (AS) enzymes"/>
    <property type="match status" value="1"/>
</dbReference>
<dbReference type="Proteomes" id="UP001217485">
    <property type="component" value="Unassembled WGS sequence"/>
</dbReference>
<dbReference type="RefSeq" id="WP_272101185.1">
    <property type="nucleotide sequence ID" value="NZ_JAQNDK010000004.1"/>
</dbReference>
<feature type="domain" description="Amidase" evidence="1">
    <location>
        <begin position="77"/>
        <end position="495"/>
    </location>
</feature>
<keyword evidence="3" id="KW-1185">Reference proteome</keyword>
<dbReference type="Gene3D" id="3.90.1300.10">
    <property type="entry name" value="Amidase signature (AS) domain"/>
    <property type="match status" value="1"/>
</dbReference>
<proteinExistence type="predicted"/>
<protein>
    <submittedName>
        <fullName evidence="2">Amidase</fullName>
    </submittedName>
</protein>